<reference evidence="4 5" key="1">
    <citation type="journal article" date="2014" name="Nat. Genet.">
        <title>Whole-genome sequence of a flatfish provides insights into ZW sex chromosome evolution and adaptation to a benthic lifestyle.</title>
        <authorList>
            <person name="Chen S."/>
            <person name="Zhang G."/>
            <person name="Shao C."/>
            <person name="Huang Q."/>
            <person name="Liu G."/>
            <person name="Zhang P."/>
            <person name="Song W."/>
            <person name="An N."/>
            <person name="Chalopin D."/>
            <person name="Volff J.N."/>
            <person name="Hong Y."/>
            <person name="Li Q."/>
            <person name="Sha Z."/>
            <person name="Zhou H."/>
            <person name="Xie M."/>
            <person name="Yu Q."/>
            <person name="Liu Y."/>
            <person name="Xiang H."/>
            <person name="Wang N."/>
            <person name="Wu K."/>
            <person name="Yang C."/>
            <person name="Zhou Q."/>
            <person name="Liao X."/>
            <person name="Yang L."/>
            <person name="Hu Q."/>
            <person name="Zhang J."/>
            <person name="Meng L."/>
            <person name="Jin L."/>
            <person name="Tian Y."/>
            <person name="Lian J."/>
            <person name="Yang J."/>
            <person name="Miao G."/>
            <person name="Liu S."/>
            <person name="Liang Z."/>
            <person name="Yan F."/>
            <person name="Li Y."/>
            <person name="Sun B."/>
            <person name="Zhang H."/>
            <person name="Zhang J."/>
            <person name="Zhu Y."/>
            <person name="Du M."/>
            <person name="Zhao Y."/>
            <person name="Schartl M."/>
            <person name="Tang Q."/>
            <person name="Wang J."/>
        </authorList>
    </citation>
    <scope>NUCLEOTIDE SEQUENCE</scope>
</reference>
<keyword evidence="5" id="KW-1185">Reference proteome</keyword>
<evidence type="ECO:0000259" key="3">
    <source>
        <dbReference type="PROSITE" id="PS50916"/>
    </source>
</evidence>
<feature type="region of interest" description="Disordered" evidence="2">
    <location>
        <begin position="737"/>
        <end position="767"/>
    </location>
</feature>
<dbReference type="AlphaFoldDB" id="A0A3P8WUP9"/>
<dbReference type="PROSITE" id="PS50916">
    <property type="entry name" value="RABBD"/>
    <property type="match status" value="1"/>
</dbReference>
<dbReference type="GO" id="GO:0006886">
    <property type="term" value="P:intracellular protein transport"/>
    <property type="evidence" value="ECO:0007669"/>
    <property type="project" value="InterPro"/>
</dbReference>
<feature type="region of interest" description="Disordered" evidence="2">
    <location>
        <begin position="471"/>
        <end position="687"/>
    </location>
</feature>
<evidence type="ECO:0000256" key="2">
    <source>
        <dbReference type="SAM" id="MobiDB-lite"/>
    </source>
</evidence>
<dbReference type="GO" id="GO:0005886">
    <property type="term" value="C:plasma membrane"/>
    <property type="evidence" value="ECO:0007669"/>
    <property type="project" value="TreeGrafter"/>
</dbReference>
<reference evidence="4" key="2">
    <citation type="submission" date="2025-08" db="UniProtKB">
        <authorList>
            <consortium name="Ensembl"/>
        </authorList>
    </citation>
    <scope>IDENTIFICATION</scope>
</reference>
<organism evidence="4 5">
    <name type="scientific">Cynoglossus semilaevis</name>
    <name type="common">Tongue sole</name>
    <dbReference type="NCBI Taxonomy" id="244447"/>
    <lineage>
        <taxon>Eukaryota</taxon>
        <taxon>Metazoa</taxon>
        <taxon>Chordata</taxon>
        <taxon>Craniata</taxon>
        <taxon>Vertebrata</taxon>
        <taxon>Euteleostomi</taxon>
        <taxon>Actinopterygii</taxon>
        <taxon>Neopterygii</taxon>
        <taxon>Teleostei</taxon>
        <taxon>Neoteleostei</taxon>
        <taxon>Acanthomorphata</taxon>
        <taxon>Carangaria</taxon>
        <taxon>Pleuronectiformes</taxon>
        <taxon>Pleuronectoidei</taxon>
        <taxon>Cynoglossidae</taxon>
        <taxon>Cynoglossinae</taxon>
        <taxon>Cynoglossus</taxon>
    </lineage>
</organism>
<dbReference type="Proteomes" id="UP000265120">
    <property type="component" value="Chromosome 19"/>
</dbReference>
<sequence>MIDLSFLSEEEQEAILSVLKRDAELKKSEQQRVQKLQQTVSNKEQLKYLTGEWFYETKQLRHQDSIHGSDIIRASIKHTYKPMTILELSKILPEDSSFVCSENKEVFVPPLLCGLLQEVKGDRSPHVPPPDSPKQVVQSPTKRKNPFNTDFTADNEKQESHGEEDQTQEPREDVSEPSHLELLSPAGSTLTAEHEPGKLIQLKTESDKDCSSQANTTDEPVGLDDGVEVGSEVRPPTVISLDSLSLHALSPRLRKKLFGIFRRQKEKKPTVQKEEEKQKKPGQTQISNSDAADTNAAKPATVQHEANYHEKAEVRMLPLTALQKTTFIEAMEAGAQQEVTEDESQEEAKQEDISKKGREVPQGLQTNITSVDNKTTITTTLSSQTVCDSSSKDGDTYRANPVLIYEEADDLLTVLESKETIITHVSSSVPVSDQEHQDAASSSILQQSCSSPSEDRPANISELKHFWESENSSSRIPTVRKKETSSTLSPGKKAISSRSDVKTSCDNRKMVDKSAVSTSMRVSGKGFVTQSPKRSRSTSSPVSRIKAEKVSKAKSPSPSKFRVPKLKDQDDEVRKSPSKTCHPRVLPRESSSPKPSKLEGSPLKTFPIDIDPQQQVRSTPTMEGQGRSPTHGAKQTKTKCSPDFTPHPPHLHPEVRGHHFHNVKKLQSNASPSSSPKPKAASVKKAGSLTSLARSFITQDYQHFLGPQETAFAPAFHQEKFESHRLQNDVRDCVENLSDSPTMSNQPRRTTSWVAHKNDGNSSQETTTRTWLLSWASSGSHDDSPTSIVSALRRLSSRMSTSKSLEDLSSQQSEESRRQDSRGQINLSVDDVSSLSPSASFSKQLKTSVSVPVLQDEVNLHDCVN</sequence>
<dbReference type="STRING" id="244447.ENSCSEP00000030252"/>
<accession>A0A3P8WUP9</accession>
<dbReference type="GO" id="GO:0006887">
    <property type="term" value="P:exocytosis"/>
    <property type="evidence" value="ECO:0007669"/>
    <property type="project" value="TreeGrafter"/>
</dbReference>
<dbReference type="InParanoid" id="A0A3P8WUP9"/>
<dbReference type="GeneTree" id="ENSGT00940000155843"/>
<feature type="region of interest" description="Disordered" evidence="2">
    <location>
        <begin position="427"/>
        <end position="457"/>
    </location>
</feature>
<name>A0A3P8WUP9_CYNSE</name>
<feature type="region of interest" description="Disordered" evidence="2">
    <location>
        <begin position="203"/>
        <end position="230"/>
    </location>
</feature>
<dbReference type="Ensembl" id="ENSCSET00000030657.1">
    <property type="protein sequence ID" value="ENSCSEP00000030252.1"/>
    <property type="gene ID" value="ENSCSEG00000019369.1"/>
</dbReference>
<dbReference type="GO" id="GO:0031267">
    <property type="term" value="F:small GTPase binding"/>
    <property type="evidence" value="ECO:0007669"/>
    <property type="project" value="InterPro"/>
</dbReference>
<feature type="compositionally biased region" description="Basic and acidic residues" evidence="2">
    <location>
        <begin position="154"/>
        <end position="179"/>
    </location>
</feature>
<feature type="compositionally biased region" description="Basic and acidic residues" evidence="2">
    <location>
        <begin position="499"/>
        <end position="512"/>
    </location>
</feature>
<feature type="region of interest" description="Disordered" evidence="2">
    <location>
        <begin position="121"/>
        <end position="179"/>
    </location>
</feature>
<proteinExistence type="predicted"/>
<dbReference type="PANTHER" id="PTHR45716">
    <property type="entry name" value="BITESIZE, ISOFORM I"/>
    <property type="match status" value="1"/>
</dbReference>
<feature type="compositionally biased region" description="Low complexity" evidence="2">
    <location>
        <begin position="665"/>
        <end position="686"/>
    </location>
</feature>
<feature type="compositionally biased region" description="Polar residues" evidence="2">
    <location>
        <begin position="135"/>
        <end position="152"/>
    </location>
</feature>
<keyword evidence="1" id="KW-0175">Coiled coil</keyword>
<dbReference type="Gene3D" id="6.10.250.3000">
    <property type="match status" value="1"/>
</dbReference>
<reference evidence="4" key="3">
    <citation type="submission" date="2025-09" db="UniProtKB">
        <authorList>
            <consortium name="Ensembl"/>
        </authorList>
    </citation>
    <scope>IDENTIFICATION</scope>
</reference>
<feature type="compositionally biased region" description="Basic and acidic residues" evidence="2">
    <location>
        <begin position="565"/>
        <end position="575"/>
    </location>
</feature>
<evidence type="ECO:0000256" key="1">
    <source>
        <dbReference type="SAM" id="Coils"/>
    </source>
</evidence>
<dbReference type="InterPro" id="IPR010911">
    <property type="entry name" value="Rab_BD"/>
</dbReference>
<evidence type="ECO:0000313" key="4">
    <source>
        <dbReference type="Ensembl" id="ENSCSEP00000030252.1"/>
    </source>
</evidence>
<feature type="domain" description="RabBD" evidence="3">
    <location>
        <begin position="1"/>
        <end position="57"/>
    </location>
</feature>
<feature type="compositionally biased region" description="Low complexity" evidence="2">
    <location>
        <begin position="827"/>
        <end position="837"/>
    </location>
</feature>
<feature type="compositionally biased region" description="Polar residues" evidence="2">
    <location>
        <begin position="528"/>
        <end position="542"/>
    </location>
</feature>
<feature type="region of interest" description="Disordered" evidence="2">
    <location>
        <begin position="335"/>
        <end position="361"/>
    </location>
</feature>
<dbReference type="GO" id="GO:0042043">
    <property type="term" value="F:neurexin family protein binding"/>
    <property type="evidence" value="ECO:0007669"/>
    <property type="project" value="TreeGrafter"/>
</dbReference>
<feature type="region of interest" description="Disordered" evidence="2">
    <location>
        <begin position="260"/>
        <end position="298"/>
    </location>
</feature>
<feature type="compositionally biased region" description="Low complexity" evidence="2">
    <location>
        <begin position="441"/>
        <end position="452"/>
    </location>
</feature>
<feature type="compositionally biased region" description="Basic and acidic residues" evidence="2">
    <location>
        <begin position="346"/>
        <end position="359"/>
    </location>
</feature>
<feature type="coiled-coil region" evidence="1">
    <location>
        <begin position="19"/>
        <end position="46"/>
    </location>
</feature>
<feature type="compositionally biased region" description="Polar residues" evidence="2">
    <location>
        <begin position="612"/>
        <end position="622"/>
    </location>
</feature>
<evidence type="ECO:0000313" key="5">
    <source>
        <dbReference type="Proteomes" id="UP000265120"/>
    </source>
</evidence>
<feature type="compositionally biased region" description="Basic and acidic residues" evidence="2">
    <location>
        <begin position="267"/>
        <end position="279"/>
    </location>
</feature>
<feature type="compositionally biased region" description="Polar residues" evidence="2">
    <location>
        <begin position="737"/>
        <end position="753"/>
    </location>
</feature>
<feature type="region of interest" description="Disordered" evidence="2">
    <location>
        <begin position="800"/>
        <end position="837"/>
    </location>
</feature>
<protein>
    <submittedName>
        <fullName evidence="4">Synaptotagmin like 2</fullName>
    </submittedName>
</protein>
<dbReference type="PANTHER" id="PTHR45716:SF1">
    <property type="entry name" value="SYNAPTOTAGMIN-LIKE PROTEIN 3"/>
    <property type="match status" value="1"/>
</dbReference>
<dbReference type="GO" id="GO:0070382">
    <property type="term" value="C:exocytic vesicle"/>
    <property type="evidence" value="ECO:0007669"/>
    <property type="project" value="TreeGrafter"/>
</dbReference>